<proteinExistence type="predicted"/>
<comment type="caution">
    <text evidence="2">The sequence shown here is derived from an EMBL/GenBank/DDBJ whole genome shotgun (WGS) entry which is preliminary data.</text>
</comment>
<evidence type="ECO:0000313" key="3">
    <source>
        <dbReference type="Proteomes" id="UP000023435"/>
    </source>
</evidence>
<dbReference type="OrthoDB" id="5675566at2"/>
<keyword evidence="1" id="KW-0732">Signal</keyword>
<protein>
    <recommendedName>
        <fullName evidence="4">Lipoprotein</fullName>
    </recommendedName>
</protein>
<accession>A0A125TZC1</accession>
<dbReference type="AlphaFoldDB" id="A0A125TZC1"/>
<dbReference type="Proteomes" id="UP000023435">
    <property type="component" value="Unassembled WGS sequence"/>
</dbReference>
<feature type="chain" id="PRO_5007180270" description="Lipoprotein" evidence="1">
    <location>
        <begin position="23"/>
        <end position="148"/>
    </location>
</feature>
<gene>
    <name evidence="2" type="ORF">AZ78_5138</name>
</gene>
<reference evidence="2 3" key="1">
    <citation type="journal article" date="2014" name="Genome Announc.">
        <title>Draft Genome Sequence of Lysobacter capsici AZ78, a Bacterium Antagonistic to Plant-Pathogenic Oomycetes.</title>
        <authorList>
            <person name="Puopolo G."/>
            <person name="Sonego P."/>
            <person name="Engelen K."/>
            <person name="Pertot I."/>
        </authorList>
    </citation>
    <scope>NUCLEOTIDE SEQUENCE [LARGE SCALE GENOMIC DNA]</scope>
    <source>
        <strain evidence="2 3">AZ78</strain>
    </source>
</reference>
<dbReference type="EMBL" id="JAJA02000003">
    <property type="protein sequence ID" value="KWS02005.1"/>
    <property type="molecule type" value="Genomic_DNA"/>
</dbReference>
<organism evidence="2 3">
    <name type="scientific">Lysobacter capsici AZ78</name>
    <dbReference type="NCBI Taxonomy" id="1444315"/>
    <lineage>
        <taxon>Bacteria</taxon>
        <taxon>Pseudomonadati</taxon>
        <taxon>Pseudomonadota</taxon>
        <taxon>Gammaproteobacteria</taxon>
        <taxon>Lysobacterales</taxon>
        <taxon>Lysobacteraceae</taxon>
        <taxon>Lysobacter</taxon>
    </lineage>
</organism>
<name>A0A125TZC1_9GAMM</name>
<feature type="signal peptide" evidence="1">
    <location>
        <begin position="1"/>
        <end position="22"/>
    </location>
</feature>
<dbReference type="RefSeq" id="WP_036114133.1">
    <property type="nucleotide sequence ID" value="NZ_JAJA02000003.1"/>
</dbReference>
<evidence type="ECO:0008006" key="4">
    <source>
        <dbReference type="Google" id="ProtNLM"/>
    </source>
</evidence>
<evidence type="ECO:0000313" key="2">
    <source>
        <dbReference type="EMBL" id="KWS02005.1"/>
    </source>
</evidence>
<sequence length="148" mass="16371">MLGSIPARSILLLSLLTLSACAAVDARSSAADPSEDTAATTTRYEFEFDCPPSGKFRIAGTTQWVDDHGYRSQVSELRIGAKPLAKRWIEEINRRIPAEAYQERPWLTCSGGGASIELRFVDRNDGSVARSPRVKFIVHREGTVEFLD</sequence>
<keyword evidence="3" id="KW-1185">Reference proteome</keyword>
<evidence type="ECO:0000256" key="1">
    <source>
        <dbReference type="SAM" id="SignalP"/>
    </source>
</evidence>